<organism evidence="4 5">
    <name type="scientific">Novosphingobium aureum</name>
    <dbReference type="NCBI Taxonomy" id="2792964"/>
    <lineage>
        <taxon>Bacteria</taxon>
        <taxon>Pseudomonadati</taxon>
        <taxon>Pseudomonadota</taxon>
        <taxon>Alphaproteobacteria</taxon>
        <taxon>Sphingomonadales</taxon>
        <taxon>Sphingomonadaceae</taxon>
        <taxon>Novosphingobium</taxon>
    </lineage>
</organism>
<comment type="similarity">
    <text evidence="1">Belongs to the 4-hydroxybenzoyl-CoA thioesterase family.</text>
</comment>
<dbReference type="InterPro" id="IPR006684">
    <property type="entry name" value="YbgC/YbaW"/>
</dbReference>
<dbReference type="InterPro" id="IPR029069">
    <property type="entry name" value="HotDog_dom_sf"/>
</dbReference>
<dbReference type="CDD" id="cd00586">
    <property type="entry name" value="4HBT"/>
    <property type="match status" value="1"/>
</dbReference>
<dbReference type="EMBL" id="JADZGI010000002">
    <property type="protein sequence ID" value="MBH0114267.1"/>
    <property type="molecule type" value="Genomic_DNA"/>
</dbReference>
<dbReference type="RefSeq" id="WP_197165416.1">
    <property type="nucleotide sequence ID" value="NZ_JADZGI010000002.1"/>
</dbReference>
<evidence type="ECO:0000313" key="4">
    <source>
        <dbReference type="EMBL" id="MBH0114267.1"/>
    </source>
</evidence>
<comment type="caution">
    <text evidence="4">The sequence shown here is derived from an EMBL/GenBank/DDBJ whole genome shotgun (WGS) entry which is preliminary data.</text>
</comment>
<evidence type="ECO:0000256" key="2">
    <source>
        <dbReference type="ARBA" id="ARBA00022801"/>
    </source>
</evidence>
<evidence type="ECO:0000256" key="1">
    <source>
        <dbReference type="ARBA" id="ARBA00005953"/>
    </source>
</evidence>
<gene>
    <name evidence="4" type="ORF">I5E68_15080</name>
</gene>
<dbReference type="InterPro" id="IPR008272">
    <property type="entry name" value="HB-CoA_thioesterase_AS"/>
</dbReference>
<evidence type="ECO:0000256" key="3">
    <source>
        <dbReference type="SAM" id="MobiDB-lite"/>
    </source>
</evidence>
<dbReference type="Gene3D" id="3.10.129.10">
    <property type="entry name" value="Hotdog Thioesterase"/>
    <property type="match status" value="1"/>
</dbReference>
<proteinExistence type="inferred from homology"/>
<dbReference type="AlphaFoldDB" id="A0A931HDT5"/>
<evidence type="ECO:0000313" key="5">
    <source>
        <dbReference type="Proteomes" id="UP000617634"/>
    </source>
</evidence>
<name>A0A931HDT5_9SPHN</name>
<dbReference type="NCBIfam" id="TIGR00051">
    <property type="entry name" value="YbgC/FadM family acyl-CoA thioesterase"/>
    <property type="match status" value="1"/>
</dbReference>
<dbReference type="Pfam" id="PF13279">
    <property type="entry name" value="4HBT_2"/>
    <property type="match status" value="1"/>
</dbReference>
<keyword evidence="2 4" id="KW-0378">Hydrolase</keyword>
<protein>
    <submittedName>
        <fullName evidence="4">YbgC/FadM family acyl-CoA thioesterase</fullName>
        <ecNumber evidence="4">3.1.2.-</ecNumber>
    </submittedName>
</protein>
<keyword evidence="5" id="KW-1185">Reference proteome</keyword>
<accession>A0A931HDT5</accession>
<dbReference type="PANTHER" id="PTHR31793:SF37">
    <property type="entry name" value="ACYL-COA THIOESTER HYDROLASE YBGC"/>
    <property type="match status" value="1"/>
</dbReference>
<sequence>MTSPSRDPSTAKTLLRPTSGVIDGAIHRYPLRVYYEDTDAGGVVYHANYIRWFERARSDLLEVLGIDQRAALDSGEGLYTVAELAIRYLSPARLGDIVIVETAARDVGRVRCTLHQVAWRDGEKLAEATVKVGFISPEGRPRRQPEAWQRAFDAVVASAVPGTAPDQPHRFAAPGKAPGTEGQE</sequence>
<dbReference type="EC" id="3.1.2.-" evidence="4"/>
<reference evidence="4" key="1">
    <citation type="submission" date="2020-11" db="EMBL/GenBank/DDBJ databases">
        <title>Novosphingobium aureum sp. nov., a marine bacterium isolated from sediment of a salt flat.</title>
        <authorList>
            <person name="Yoo Y."/>
            <person name="Kim J.-J."/>
        </authorList>
    </citation>
    <scope>NUCLEOTIDE SEQUENCE</scope>
    <source>
        <strain evidence="4">YJ-S2-02</strain>
    </source>
</reference>
<dbReference type="SUPFAM" id="SSF54637">
    <property type="entry name" value="Thioesterase/thiol ester dehydrase-isomerase"/>
    <property type="match status" value="1"/>
</dbReference>
<dbReference type="InterPro" id="IPR050563">
    <property type="entry name" value="4-hydroxybenzoyl-CoA_TE"/>
</dbReference>
<dbReference type="PANTHER" id="PTHR31793">
    <property type="entry name" value="4-HYDROXYBENZOYL-COA THIOESTERASE FAMILY MEMBER"/>
    <property type="match status" value="1"/>
</dbReference>
<dbReference type="Proteomes" id="UP000617634">
    <property type="component" value="Unassembled WGS sequence"/>
</dbReference>
<dbReference type="PROSITE" id="PS01328">
    <property type="entry name" value="4HBCOA_THIOESTERASE"/>
    <property type="match status" value="1"/>
</dbReference>
<dbReference type="GO" id="GO:0047617">
    <property type="term" value="F:fatty acyl-CoA hydrolase activity"/>
    <property type="evidence" value="ECO:0007669"/>
    <property type="project" value="TreeGrafter"/>
</dbReference>
<feature type="region of interest" description="Disordered" evidence="3">
    <location>
        <begin position="161"/>
        <end position="184"/>
    </location>
</feature>